<dbReference type="OrthoDB" id="8928865at2759"/>
<name>A0A4Z2E7U0_9TELE</name>
<evidence type="ECO:0000313" key="4">
    <source>
        <dbReference type="Proteomes" id="UP000314294"/>
    </source>
</evidence>
<evidence type="ECO:0000259" key="2">
    <source>
        <dbReference type="SMART" id="SM00208"/>
    </source>
</evidence>
<dbReference type="PANTHER" id="PTHR46838">
    <property type="entry name" value="TUMOR NECROSIS FACTOR RECEPTOR SUPERFAMILY MEMBER 14"/>
    <property type="match status" value="1"/>
</dbReference>
<dbReference type="GO" id="GO:2000406">
    <property type="term" value="P:positive regulation of T cell migration"/>
    <property type="evidence" value="ECO:0007669"/>
    <property type="project" value="TreeGrafter"/>
</dbReference>
<dbReference type="PANTHER" id="PTHR46838:SF1">
    <property type="entry name" value="TUMOR NECROSIS FACTOR RECEPTOR SUPERFAMILY MEMBER 14"/>
    <property type="match status" value="1"/>
</dbReference>
<keyword evidence="1" id="KW-0472">Membrane</keyword>
<keyword evidence="1" id="KW-1133">Transmembrane helix</keyword>
<dbReference type="Proteomes" id="UP000314294">
    <property type="component" value="Unassembled WGS sequence"/>
</dbReference>
<reference evidence="3 4" key="1">
    <citation type="submission" date="2019-03" db="EMBL/GenBank/DDBJ databases">
        <title>First draft genome of Liparis tanakae, snailfish: a comprehensive survey of snailfish specific genes.</title>
        <authorList>
            <person name="Kim W."/>
            <person name="Song I."/>
            <person name="Jeong J.-H."/>
            <person name="Kim D."/>
            <person name="Kim S."/>
            <person name="Ryu S."/>
            <person name="Song J.Y."/>
            <person name="Lee S.K."/>
        </authorList>
    </citation>
    <scope>NUCLEOTIDE SEQUENCE [LARGE SCALE GENOMIC DNA]</scope>
    <source>
        <tissue evidence="3">Muscle</tissue>
    </source>
</reference>
<dbReference type="InterPro" id="IPR001368">
    <property type="entry name" value="TNFR/NGFR_Cys_rich_reg"/>
</dbReference>
<proteinExistence type="predicted"/>
<dbReference type="GO" id="GO:0002720">
    <property type="term" value="P:positive regulation of cytokine production involved in immune response"/>
    <property type="evidence" value="ECO:0007669"/>
    <property type="project" value="TreeGrafter"/>
</dbReference>
<dbReference type="AlphaFoldDB" id="A0A4Z2E7U0"/>
<dbReference type="GO" id="GO:0050829">
    <property type="term" value="P:defense response to Gram-negative bacterium"/>
    <property type="evidence" value="ECO:0007669"/>
    <property type="project" value="TreeGrafter"/>
</dbReference>
<keyword evidence="1" id="KW-0812">Transmembrane</keyword>
<comment type="caution">
    <text evidence="3">The sequence shown here is derived from an EMBL/GenBank/DDBJ whole genome shotgun (WGS) entry which is preliminary data.</text>
</comment>
<evidence type="ECO:0000256" key="1">
    <source>
        <dbReference type="SAM" id="Phobius"/>
    </source>
</evidence>
<protein>
    <recommendedName>
        <fullName evidence="2">TNFR-Cys domain-containing protein</fullName>
    </recommendedName>
</protein>
<dbReference type="GO" id="GO:0009897">
    <property type="term" value="C:external side of plasma membrane"/>
    <property type="evidence" value="ECO:0007669"/>
    <property type="project" value="TreeGrafter"/>
</dbReference>
<dbReference type="Gene3D" id="2.10.50.10">
    <property type="entry name" value="Tumor Necrosis Factor Receptor, subunit A, domain 2"/>
    <property type="match status" value="1"/>
</dbReference>
<gene>
    <name evidence="3" type="ORF">EYF80_064877</name>
</gene>
<evidence type="ECO:0000313" key="3">
    <source>
        <dbReference type="EMBL" id="TNN24996.1"/>
    </source>
</evidence>
<feature type="transmembrane region" description="Helical" evidence="1">
    <location>
        <begin position="84"/>
        <end position="103"/>
    </location>
</feature>
<dbReference type="SMART" id="SM00208">
    <property type="entry name" value="TNFR"/>
    <property type="match status" value="1"/>
</dbReference>
<accession>A0A4Z2E7U0</accession>
<organism evidence="3 4">
    <name type="scientific">Liparis tanakae</name>
    <name type="common">Tanaka's snailfish</name>
    <dbReference type="NCBI Taxonomy" id="230148"/>
    <lineage>
        <taxon>Eukaryota</taxon>
        <taxon>Metazoa</taxon>
        <taxon>Chordata</taxon>
        <taxon>Craniata</taxon>
        <taxon>Vertebrata</taxon>
        <taxon>Euteleostomi</taxon>
        <taxon>Actinopterygii</taxon>
        <taxon>Neopterygii</taxon>
        <taxon>Teleostei</taxon>
        <taxon>Neoteleostei</taxon>
        <taxon>Acanthomorphata</taxon>
        <taxon>Eupercaria</taxon>
        <taxon>Perciformes</taxon>
        <taxon>Cottioidei</taxon>
        <taxon>Cottales</taxon>
        <taxon>Liparidae</taxon>
        <taxon>Liparis</taxon>
    </lineage>
</organism>
<dbReference type="EMBL" id="SRLO01013738">
    <property type="protein sequence ID" value="TNN24996.1"/>
    <property type="molecule type" value="Genomic_DNA"/>
</dbReference>
<dbReference type="GO" id="GO:0050830">
    <property type="term" value="P:defense response to Gram-positive bacterium"/>
    <property type="evidence" value="ECO:0007669"/>
    <property type="project" value="TreeGrafter"/>
</dbReference>
<keyword evidence="4" id="KW-1185">Reference proteome</keyword>
<sequence>MKQDVVRHKNIVPVDLVKALKNLVRRPPDRTSRTDTVCESCPLGSFSPDGVNCTAWTTCSATQVEKEAGSVLRDAECGAAPSRLLLFWAAALLPMLTVLILVIRESSAPPAGHAPE</sequence>
<feature type="domain" description="TNFR-Cys" evidence="2">
    <location>
        <begin position="41"/>
        <end position="77"/>
    </location>
</feature>
<dbReference type="GO" id="GO:0046642">
    <property type="term" value="P:negative regulation of alpha-beta T cell proliferation"/>
    <property type="evidence" value="ECO:0007669"/>
    <property type="project" value="TreeGrafter"/>
</dbReference>